<reference evidence="3 4" key="1">
    <citation type="submission" date="2021-03" db="EMBL/GenBank/DDBJ databases">
        <title>Assistant Professor.</title>
        <authorList>
            <person name="Huq M.A."/>
        </authorList>
    </citation>
    <scope>NUCLEOTIDE SEQUENCE [LARGE SCALE GENOMIC DNA]</scope>
    <source>
        <strain evidence="3 4">MAH-29</strain>
    </source>
</reference>
<sequence>MDFDFSQQYKDYSNVDLLKIVRQAENYQATAVAAAQDILRDRKISDEEMSAVDQYLQDLDNAEKDKKEKMDALKNKVTDFLEPVIHPSEKVEPGKWVNILLLVIAVQYVWMLYKTVWALIRFFQCRLCTFDVSVIFLLLTLMYIPFIFFLLFKKRRWGWILLFADNVFALISGLGQSYIFFKYQSIHNGNTISFLLPLLIRAAFVAFLWRDPIASHFGAMQETKKNTAFITTGGSLLFVLIMFLLFGT</sequence>
<evidence type="ECO:0000256" key="2">
    <source>
        <dbReference type="SAM" id="Phobius"/>
    </source>
</evidence>
<accession>A0ABS3Z038</accession>
<dbReference type="Proteomes" id="UP000677244">
    <property type="component" value="Unassembled WGS sequence"/>
</dbReference>
<evidence type="ECO:0000313" key="4">
    <source>
        <dbReference type="Proteomes" id="UP000677244"/>
    </source>
</evidence>
<evidence type="ECO:0000313" key="3">
    <source>
        <dbReference type="EMBL" id="MBO9203508.1"/>
    </source>
</evidence>
<organism evidence="3 4">
    <name type="scientific">Niastella soli</name>
    <dbReference type="NCBI Taxonomy" id="2821487"/>
    <lineage>
        <taxon>Bacteria</taxon>
        <taxon>Pseudomonadati</taxon>
        <taxon>Bacteroidota</taxon>
        <taxon>Chitinophagia</taxon>
        <taxon>Chitinophagales</taxon>
        <taxon>Chitinophagaceae</taxon>
        <taxon>Niastella</taxon>
    </lineage>
</organism>
<keyword evidence="2" id="KW-0472">Membrane</keyword>
<proteinExistence type="predicted"/>
<gene>
    <name evidence="3" type="ORF">J7I42_24705</name>
</gene>
<dbReference type="RefSeq" id="WP_209141562.1">
    <property type="nucleotide sequence ID" value="NZ_JAGHKO010000010.1"/>
</dbReference>
<feature type="transmembrane region" description="Helical" evidence="2">
    <location>
        <begin position="96"/>
        <end position="113"/>
    </location>
</feature>
<keyword evidence="1" id="KW-0175">Coiled coil</keyword>
<comment type="caution">
    <text evidence="3">The sequence shown here is derived from an EMBL/GenBank/DDBJ whole genome shotgun (WGS) entry which is preliminary data.</text>
</comment>
<feature type="coiled-coil region" evidence="1">
    <location>
        <begin position="45"/>
        <end position="79"/>
    </location>
</feature>
<feature type="transmembrane region" description="Helical" evidence="2">
    <location>
        <begin position="159"/>
        <end position="179"/>
    </location>
</feature>
<keyword evidence="2" id="KW-0812">Transmembrane</keyword>
<keyword evidence="4" id="KW-1185">Reference proteome</keyword>
<feature type="transmembrane region" description="Helical" evidence="2">
    <location>
        <begin position="229"/>
        <end position="247"/>
    </location>
</feature>
<feature type="transmembrane region" description="Helical" evidence="2">
    <location>
        <begin position="133"/>
        <end position="152"/>
    </location>
</feature>
<keyword evidence="2" id="KW-1133">Transmembrane helix</keyword>
<feature type="transmembrane region" description="Helical" evidence="2">
    <location>
        <begin position="191"/>
        <end position="209"/>
    </location>
</feature>
<dbReference type="EMBL" id="JAGHKO010000010">
    <property type="protein sequence ID" value="MBO9203508.1"/>
    <property type="molecule type" value="Genomic_DNA"/>
</dbReference>
<protein>
    <submittedName>
        <fullName evidence="3">Uncharacterized protein</fullName>
    </submittedName>
</protein>
<name>A0ABS3Z038_9BACT</name>
<evidence type="ECO:0000256" key="1">
    <source>
        <dbReference type="SAM" id="Coils"/>
    </source>
</evidence>